<protein>
    <submittedName>
        <fullName evidence="2">Uncharacterized protein</fullName>
    </submittedName>
</protein>
<evidence type="ECO:0000313" key="2">
    <source>
        <dbReference type="EMBL" id="KYQ59165.1"/>
    </source>
</evidence>
<reference evidence="2 3" key="1">
    <citation type="submission" date="2015-09" db="EMBL/GenBank/DDBJ databases">
        <title>Trachymyrmex zeteki WGS genome.</title>
        <authorList>
            <person name="Nygaard S."/>
            <person name="Hu H."/>
            <person name="Boomsma J."/>
            <person name="Zhang G."/>
        </authorList>
    </citation>
    <scope>NUCLEOTIDE SEQUENCE [LARGE SCALE GENOMIC DNA]</scope>
    <source>
        <strain evidence="2">Tzet28-1</strain>
        <tissue evidence="2">Whole body</tissue>
    </source>
</reference>
<name>A0A151XFQ5_9HYME</name>
<feature type="compositionally biased region" description="Basic and acidic residues" evidence="1">
    <location>
        <begin position="19"/>
        <end position="37"/>
    </location>
</feature>
<dbReference type="EMBL" id="KQ982182">
    <property type="protein sequence ID" value="KYQ59165.1"/>
    <property type="molecule type" value="Genomic_DNA"/>
</dbReference>
<keyword evidence="3" id="KW-1185">Reference proteome</keyword>
<dbReference type="Proteomes" id="UP000075809">
    <property type="component" value="Unassembled WGS sequence"/>
</dbReference>
<dbReference type="AlphaFoldDB" id="A0A151XFQ5"/>
<sequence length="162" mass="18284">MASFEVGSENASTMAGSVLRDERARSEGDRDEEDRHWTTRGGWRGLERRKRSEACHGSLRVYFGNRCNRSGARRLLLVTADKVKINALKSRHGDSMYHKRRRAYRAANIGGIDKGMRERERSAIGLETAALIDATGKREYTCEGNSGDSAVFEYAGEKRKRK</sequence>
<feature type="region of interest" description="Disordered" evidence="1">
    <location>
        <begin position="1"/>
        <end position="37"/>
    </location>
</feature>
<proteinExistence type="predicted"/>
<organism evidence="2 3">
    <name type="scientific">Mycetomoellerius zeteki</name>
    <dbReference type="NCBI Taxonomy" id="64791"/>
    <lineage>
        <taxon>Eukaryota</taxon>
        <taxon>Metazoa</taxon>
        <taxon>Ecdysozoa</taxon>
        <taxon>Arthropoda</taxon>
        <taxon>Hexapoda</taxon>
        <taxon>Insecta</taxon>
        <taxon>Pterygota</taxon>
        <taxon>Neoptera</taxon>
        <taxon>Endopterygota</taxon>
        <taxon>Hymenoptera</taxon>
        <taxon>Apocrita</taxon>
        <taxon>Aculeata</taxon>
        <taxon>Formicoidea</taxon>
        <taxon>Formicidae</taxon>
        <taxon>Myrmicinae</taxon>
        <taxon>Mycetomoellerius</taxon>
    </lineage>
</organism>
<gene>
    <name evidence="2" type="ORF">ALC60_01750</name>
</gene>
<evidence type="ECO:0000313" key="3">
    <source>
        <dbReference type="Proteomes" id="UP000075809"/>
    </source>
</evidence>
<accession>A0A151XFQ5</accession>
<evidence type="ECO:0000256" key="1">
    <source>
        <dbReference type="SAM" id="MobiDB-lite"/>
    </source>
</evidence>